<gene>
    <name evidence="5" type="primary">albA</name>
    <name evidence="7" type="ORF">B9J98_03125</name>
</gene>
<keyword evidence="5" id="KW-0226">DNA condensation</keyword>
<comment type="function">
    <text evidence="5">Binds double-stranded DNA tightly but without sequence specificity. Involved in DNA compaction.</text>
</comment>
<dbReference type="GO" id="GO:0005694">
    <property type="term" value="C:chromosome"/>
    <property type="evidence" value="ECO:0007669"/>
    <property type="project" value="UniProtKB-SubCell"/>
</dbReference>
<reference evidence="7 8" key="1">
    <citation type="submission" date="2017-04" db="EMBL/GenBank/DDBJ databases">
        <title>Draft Aigarchaeota genome from a New Zealand hot spring.</title>
        <authorList>
            <person name="Reysenbach A.-L."/>
            <person name="Donaho J.A."/>
            <person name="Gerhart J."/>
            <person name="Kelley J.F."/>
            <person name="Kouba K."/>
            <person name="Podar M."/>
            <person name="Stott M."/>
        </authorList>
    </citation>
    <scope>NUCLEOTIDE SEQUENCE [LARGE SCALE GENOMIC DNA]</scope>
    <source>
        <strain evidence="7">NZ13_MG1</strain>
    </source>
</reference>
<dbReference type="GO" id="GO:0003690">
    <property type="term" value="F:double-stranded DNA binding"/>
    <property type="evidence" value="ECO:0007669"/>
    <property type="project" value="UniProtKB-UniRule"/>
</dbReference>
<evidence type="ECO:0000256" key="1">
    <source>
        <dbReference type="ARBA" id="ARBA00008018"/>
    </source>
</evidence>
<evidence type="ECO:0000313" key="7">
    <source>
        <dbReference type="EMBL" id="PUA32897.1"/>
    </source>
</evidence>
<dbReference type="PIRSF" id="PIRSF028732">
    <property type="entry name" value="Alba"/>
    <property type="match status" value="1"/>
</dbReference>
<dbReference type="AlphaFoldDB" id="A0A2R7Y6A2"/>
<dbReference type="GO" id="GO:0005737">
    <property type="term" value="C:cytoplasm"/>
    <property type="evidence" value="ECO:0007669"/>
    <property type="project" value="UniProtKB-SubCell"/>
</dbReference>
<dbReference type="GO" id="GO:0003723">
    <property type="term" value="F:RNA binding"/>
    <property type="evidence" value="ECO:0007669"/>
    <property type="project" value="InterPro"/>
</dbReference>
<protein>
    <recommendedName>
        <fullName evidence="5">DNA/RNA-binding protein Alba</fullName>
    </recommendedName>
</protein>
<keyword evidence="3 5" id="KW-0963">Cytoplasm</keyword>
<comment type="caution">
    <text evidence="7">The sequence shown here is derived from an EMBL/GenBank/DDBJ whole genome shotgun (WGS) entry which is preliminary data.</text>
</comment>
<dbReference type="Proteomes" id="UP000244066">
    <property type="component" value="Unassembled WGS sequence"/>
</dbReference>
<dbReference type="InterPro" id="IPR036882">
    <property type="entry name" value="Alba-like_dom_sf"/>
</dbReference>
<comment type="similarity">
    <text evidence="1 5">Belongs to the histone-like Alba family.</text>
</comment>
<evidence type="ECO:0000259" key="6">
    <source>
        <dbReference type="Pfam" id="PF01918"/>
    </source>
</evidence>
<dbReference type="SUPFAM" id="SSF82704">
    <property type="entry name" value="AlbA-like"/>
    <property type="match status" value="1"/>
</dbReference>
<evidence type="ECO:0000313" key="8">
    <source>
        <dbReference type="Proteomes" id="UP000244066"/>
    </source>
</evidence>
<comment type="subcellular location">
    <subcellularLocation>
        <location evidence="5">Cytoplasm</location>
    </subcellularLocation>
    <subcellularLocation>
        <location evidence="5">Chromosome</location>
    </subcellularLocation>
</comment>
<dbReference type="Gene3D" id="3.30.110.20">
    <property type="entry name" value="Alba-like domain"/>
    <property type="match status" value="1"/>
</dbReference>
<proteinExistence type="inferred from homology"/>
<evidence type="ECO:0000256" key="2">
    <source>
        <dbReference type="ARBA" id="ARBA00022454"/>
    </source>
</evidence>
<dbReference type="HAMAP" id="MF_01122">
    <property type="entry name" value="AlbA"/>
    <property type="match status" value="1"/>
</dbReference>
<evidence type="ECO:0000256" key="3">
    <source>
        <dbReference type="ARBA" id="ARBA00022490"/>
    </source>
</evidence>
<name>A0A2R7Y6A2_9ARCH</name>
<feature type="domain" description="DNA/RNA-binding protein Alba-like" evidence="6">
    <location>
        <begin position="18"/>
        <end position="78"/>
    </location>
</feature>
<comment type="caution">
    <text evidence="5">Lacks conserved residue(s) required for the propagation of feature annotation.</text>
</comment>
<dbReference type="InterPro" id="IPR002775">
    <property type="entry name" value="DNA/RNA-bd_Alba-like"/>
</dbReference>
<keyword evidence="2 5" id="KW-0158">Chromosome</keyword>
<sequence>MDTITGTPMSQTMKTGLILVGSKPAIKYVTACITLFNRGADVVVLRGRGKSINNCLETIELLRNGFLKDLKIVDVKIGSDEYSTPDGKRRFVSYIEIFLAKGQEKYS</sequence>
<organism evidence="7 8">
    <name type="scientific">Candidatus Terraquivivens tikiterensis</name>
    <dbReference type="NCBI Taxonomy" id="1980982"/>
    <lineage>
        <taxon>Archaea</taxon>
        <taxon>Nitrososphaerota</taxon>
        <taxon>Candidatus Wolframiiraptoraceae</taxon>
        <taxon>Candidatus Terraquivivens</taxon>
    </lineage>
</organism>
<dbReference type="GO" id="GO:0030261">
    <property type="term" value="P:chromosome condensation"/>
    <property type="evidence" value="ECO:0007669"/>
    <property type="project" value="UniProtKB-KW"/>
</dbReference>
<accession>A0A2R7Y6A2</accession>
<evidence type="ECO:0000256" key="4">
    <source>
        <dbReference type="ARBA" id="ARBA00023125"/>
    </source>
</evidence>
<keyword evidence="4 5" id="KW-0238">DNA-binding</keyword>
<evidence type="ECO:0000256" key="5">
    <source>
        <dbReference type="HAMAP-Rule" id="MF_01122"/>
    </source>
</evidence>
<dbReference type="EMBL" id="NDWU01000006">
    <property type="protein sequence ID" value="PUA32897.1"/>
    <property type="molecule type" value="Genomic_DNA"/>
</dbReference>
<dbReference type="InterPro" id="IPR013795">
    <property type="entry name" value="DNA/RNA-bd_Alba"/>
</dbReference>
<dbReference type="Pfam" id="PF01918">
    <property type="entry name" value="Alba"/>
    <property type="match status" value="1"/>
</dbReference>